<evidence type="ECO:0000259" key="7">
    <source>
        <dbReference type="Pfam" id="PF03732"/>
    </source>
</evidence>
<feature type="compositionally biased region" description="Low complexity" evidence="5">
    <location>
        <begin position="301"/>
        <end position="318"/>
    </location>
</feature>
<keyword evidence="10" id="KW-1185">Reference proteome</keyword>
<dbReference type="SUPFAM" id="SSF56672">
    <property type="entry name" value="DNA/RNA polymerases"/>
    <property type="match status" value="1"/>
</dbReference>
<feature type="domain" description="Retrotransposon gag" evidence="7">
    <location>
        <begin position="86"/>
        <end position="158"/>
    </location>
</feature>
<dbReference type="EMBL" id="CAJNOR010010773">
    <property type="protein sequence ID" value="CAF1656550.1"/>
    <property type="molecule type" value="Genomic_DNA"/>
</dbReference>
<evidence type="ECO:0000256" key="2">
    <source>
        <dbReference type="ARBA" id="ARBA00022695"/>
    </source>
</evidence>
<feature type="region of interest" description="Disordered" evidence="5">
    <location>
        <begin position="230"/>
        <end position="252"/>
    </location>
</feature>
<dbReference type="Gene3D" id="3.30.70.270">
    <property type="match status" value="1"/>
</dbReference>
<evidence type="ECO:0000256" key="1">
    <source>
        <dbReference type="ARBA" id="ARBA00022679"/>
    </source>
</evidence>
<dbReference type="Pfam" id="PF00078">
    <property type="entry name" value="RVT_1"/>
    <property type="match status" value="1"/>
</dbReference>
<evidence type="ECO:0000313" key="11">
    <source>
        <dbReference type="Proteomes" id="UP000663852"/>
    </source>
</evidence>
<keyword evidence="4" id="KW-0378">Hydrolase</keyword>
<dbReference type="InterPro" id="IPR000477">
    <property type="entry name" value="RT_dom"/>
</dbReference>
<evidence type="ECO:0000313" key="9">
    <source>
        <dbReference type="EMBL" id="CAF1656550.1"/>
    </source>
</evidence>
<comment type="caution">
    <text evidence="8">The sequence shown here is derived from an EMBL/GenBank/DDBJ whole genome shotgun (WGS) entry which is preliminary data.</text>
</comment>
<keyword evidence="4" id="KW-0255">Endonuclease</keyword>
<dbReference type="Pfam" id="PF13650">
    <property type="entry name" value="Asp_protease_2"/>
    <property type="match status" value="1"/>
</dbReference>
<evidence type="ECO:0000313" key="8">
    <source>
        <dbReference type="EMBL" id="CAF1473310.1"/>
    </source>
</evidence>
<reference evidence="8" key="1">
    <citation type="submission" date="2021-02" db="EMBL/GenBank/DDBJ databases">
        <authorList>
            <person name="Nowell W R."/>
        </authorList>
    </citation>
    <scope>NUCLEOTIDE SEQUENCE</scope>
</reference>
<dbReference type="Proteomes" id="UP000663852">
    <property type="component" value="Unassembled WGS sequence"/>
</dbReference>
<feature type="compositionally biased region" description="Polar residues" evidence="5">
    <location>
        <begin position="230"/>
        <end position="241"/>
    </location>
</feature>
<feature type="compositionally biased region" description="Low complexity" evidence="5">
    <location>
        <begin position="242"/>
        <end position="252"/>
    </location>
</feature>
<dbReference type="SUPFAM" id="SSF50630">
    <property type="entry name" value="Acid proteases"/>
    <property type="match status" value="1"/>
</dbReference>
<dbReference type="OrthoDB" id="425619at2759"/>
<dbReference type="CDD" id="cd01647">
    <property type="entry name" value="RT_LTR"/>
    <property type="match status" value="1"/>
</dbReference>
<dbReference type="InterPro" id="IPR005162">
    <property type="entry name" value="Retrotrans_gag_dom"/>
</dbReference>
<dbReference type="InterPro" id="IPR001969">
    <property type="entry name" value="Aspartic_peptidase_AS"/>
</dbReference>
<protein>
    <submittedName>
        <fullName evidence="8">Uncharacterized protein</fullName>
    </submittedName>
</protein>
<evidence type="ECO:0000256" key="4">
    <source>
        <dbReference type="ARBA" id="ARBA00022759"/>
    </source>
</evidence>
<sequence>MSPPKQGAQNGNILSPTANMDTVSVHIHPPENNNHKIQKIILPPRTDAPIYYGRSSERPSQFLTRVEEYAETVHMWSEDTLLRGISQFLKGTALEWYCQLRSCHSLPRTWSDFKQTFMGQFNSPLRMAQQWQQWKQCKQHSEETINEFMIRLRPLWIEHFPQETEKDLIKHLFCKMRPDVLNLMGCPGNASLQEILLEAQRVEEILCYRAKVHNEDSKWSQFNHYNNDVSMSKNNNDGNRINNYSQNYQHSQNNTNALTSSQQNQRNLPNRQKSWCQHCGKSNHNSCECWYQNGNNTNNHSTNYDTNADNNSNNSTSVSKKRVRSLGQMGRPDSAKRAPYRTRLKTKVYSIQSQNVNSLIIQGIIGDVPTPMLIDTGSSMTLINSYLLSKLSPGLIKLLQPPPQIHLQLADGSPLYIKHILQLSITIDNVTQQYSTYIVPRLGRNCIIGNNFIKDTKLHIDGGNQCVYYATHEIKKTNNPPNNTESKEITDSTKLRHRIQIKENTQPINVGPYRCAPVRRKIIEDNIDEMLNEGIIRPSNRTWASPIVLAPKKDGTLRFCVDYRKLNAVTIRDAYPIPRIDDTLDALEEAQFISTLDLRSGYWQVQMEPASQALTAFSSRDWILSTILGTCRTFYLENDEYTVHFW</sequence>
<evidence type="ECO:0000313" key="10">
    <source>
        <dbReference type="Proteomes" id="UP000663828"/>
    </source>
</evidence>
<dbReference type="PROSITE" id="PS00141">
    <property type="entry name" value="ASP_PROTEASE"/>
    <property type="match status" value="1"/>
</dbReference>
<dbReference type="Proteomes" id="UP000663828">
    <property type="component" value="Unassembled WGS sequence"/>
</dbReference>
<dbReference type="AlphaFoldDB" id="A0A815RCD0"/>
<name>A0A815RCD0_ADIRI</name>
<keyword evidence="1" id="KW-0808">Transferase</keyword>
<dbReference type="InterPro" id="IPR021109">
    <property type="entry name" value="Peptidase_aspartic_dom_sf"/>
</dbReference>
<dbReference type="PANTHER" id="PTHR37984">
    <property type="entry name" value="PROTEIN CBG26694"/>
    <property type="match status" value="1"/>
</dbReference>
<dbReference type="InterPro" id="IPR043128">
    <property type="entry name" value="Rev_trsase/Diguanyl_cyclase"/>
</dbReference>
<dbReference type="Gene3D" id="3.10.10.10">
    <property type="entry name" value="HIV Type 1 Reverse Transcriptase, subunit A, domain 1"/>
    <property type="match status" value="1"/>
</dbReference>
<dbReference type="GO" id="GO:0004190">
    <property type="term" value="F:aspartic-type endopeptidase activity"/>
    <property type="evidence" value="ECO:0007669"/>
    <property type="project" value="InterPro"/>
</dbReference>
<dbReference type="GO" id="GO:0004519">
    <property type="term" value="F:endonuclease activity"/>
    <property type="evidence" value="ECO:0007669"/>
    <property type="project" value="UniProtKB-KW"/>
</dbReference>
<dbReference type="PANTHER" id="PTHR37984:SF5">
    <property type="entry name" value="PROTEIN NYNRIN-LIKE"/>
    <property type="match status" value="1"/>
</dbReference>
<proteinExistence type="predicted"/>
<dbReference type="EMBL" id="CAJNOJ010000514">
    <property type="protein sequence ID" value="CAF1473310.1"/>
    <property type="molecule type" value="Genomic_DNA"/>
</dbReference>
<dbReference type="GO" id="GO:0016779">
    <property type="term" value="F:nucleotidyltransferase activity"/>
    <property type="evidence" value="ECO:0007669"/>
    <property type="project" value="UniProtKB-KW"/>
</dbReference>
<evidence type="ECO:0000259" key="6">
    <source>
        <dbReference type="Pfam" id="PF00078"/>
    </source>
</evidence>
<evidence type="ECO:0000256" key="5">
    <source>
        <dbReference type="SAM" id="MobiDB-lite"/>
    </source>
</evidence>
<feature type="region of interest" description="Disordered" evidence="5">
    <location>
        <begin position="301"/>
        <end position="337"/>
    </location>
</feature>
<dbReference type="InterPro" id="IPR050951">
    <property type="entry name" value="Retrovirus_Pol_polyprotein"/>
</dbReference>
<dbReference type="Pfam" id="PF03732">
    <property type="entry name" value="Retrotrans_gag"/>
    <property type="match status" value="1"/>
</dbReference>
<keyword evidence="3" id="KW-0540">Nuclease</keyword>
<dbReference type="InterPro" id="IPR043502">
    <property type="entry name" value="DNA/RNA_pol_sf"/>
</dbReference>
<organism evidence="8 11">
    <name type="scientific">Adineta ricciae</name>
    <name type="common">Rotifer</name>
    <dbReference type="NCBI Taxonomy" id="249248"/>
    <lineage>
        <taxon>Eukaryota</taxon>
        <taxon>Metazoa</taxon>
        <taxon>Spiralia</taxon>
        <taxon>Gnathifera</taxon>
        <taxon>Rotifera</taxon>
        <taxon>Eurotatoria</taxon>
        <taxon>Bdelloidea</taxon>
        <taxon>Adinetida</taxon>
        <taxon>Adinetidae</taxon>
        <taxon>Adineta</taxon>
    </lineage>
</organism>
<feature type="domain" description="Reverse transcriptase" evidence="6">
    <location>
        <begin position="551"/>
        <end position="633"/>
    </location>
</feature>
<dbReference type="GO" id="GO:0006508">
    <property type="term" value="P:proteolysis"/>
    <property type="evidence" value="ECO:0007669"/>
    <property type="project" value="InterPro"/>
</dbReference>
<keyword evidence="2" id="KW-0548">Nucleotidyltransferase</keyword>
<evidence type="ECO:0000256" key="3">
    <source>
        <dbReference type="ARBA" id="ARBA00022722"/>
    </source>
</evidence>
<accession>A0A815RCD0</accession>
<dbReference type="CDD" id="cd00303">
    <property type="entry name" value="retropepsin_like"/>
    <property type="match status" value="1"/>
</dbReference>
<gene>
    <name evidence="8" type="ORF">EDS130_LOCUS40937</name>
    <name evidence="9" type="ORF">XAT740_LOCUS56022</name>
</gene>
<dbReference type="Gene3D" id="2.40.70.10">
    <property type="entry name" value="Acid Proteases"/>
    <property type="match status" value="1"/>
</dbReference>